<evidence type="ECO:0000313" key="2">
    <source>
        <dbReference type="Proteomes" id="UP001501081"/>
    </source>
</evidence>
<organism evidence="1 2">
    <name type="scientific">Pedobacter ginsengiterrae</name>
    <dbReference type="NCBI Taxonomy" id="871696"/>
    <lineage>
        <taxon>Bacteria</taxon>
        <taxon>Pseudomonadati</taxon>
        <taxon>Bacteroidota</taxon>
        <taxon>Sphingobacteriia</taxon>
        <taxon>Sphingobacteriales</taxon>
        <taxon>Sphingobacteriaceae</taxon>
        <taxon>Pedobacter</taxon>
    </lineage>
</organism>
<dbReference type="EMBL" id="BAABAK010000015">
    <property type="protein sequence ID" value="GAA3972311.1"/>
    <property type="molecule type" value="Genomic_DNA"/>
</dbReference>
<evidence type="ECO:0008006" key="3">
    <source>
        <dbReference type="Google" id="ProtNLM"/>
    </source>
</evidence>
<keyword evidence="2" id="KW-1185">Reference proteome</keyword>
<sequence length="193" mass="22233">MRYLPILLIILLSFGCSKDSINPKDGQIVELFVDHYAETSNQRISLLPGKELITTYLEGFDERELGYTYKVRARTFYPKVPPQDGPNNWFIFEKVLSKEIYNSTEPFNISLKYNGLFGSGIAFAFRNQVFEYGNYTLRPENDAVKKQLEEVLLLRSKLESDYQYAIKVIINAEVIHDPSNRSKGYIVKSVAVQ</sequence>
<dbReference type="RefSeq" id="WP_344767663.1">
    <property type="nucleotide sequence ID" value="NZ_BAABAK010000015.1"/>
</dbReference>
<protein>
    <recommendedName>
        <fullName evidence="3">DUF4377 domain-containing protein</fullName>
    </recommendedName>
</protein>
<accession>A0ABP7PWH7</accession>
<dbReference type="Proteomes" id="UP001501081">
    <property type="component" value="Unassembled WGS sequence"/>
</dbReference>
<evidence type="ECO:0000313" key="1">
    <source>
        <dbReference type="EMBL" id="GAA3972311.1"/>
    </source>
</evidence>
<reference evidence="2" key="1">
    <citation type="journal article" date="2019" name="Int. J. Syst. Evol. Microbiol.">
        <title>The Global Catalogue of Microorganisms (GCM) 10K type strain sequencing project: providing services to taxonomists for standard genome sequencing and annotation.</title>
        <authorList>
            <consortium name="The Broad Institute Genomics Platform"/>
            <consortium name="The Broad Institute Genome Sequencing Center for Infectious Disease"/>
            <person name="Wu L."/>
            <person name="Ma J."/>
        </authorList>
    </citation>
    <scope>NUCLEOTIDE SEQUENCE [LARGE SCALE GENOMIC DNA]</scope>
    <source>
        <strain evidence="2">JCM 17338</strain>
    </source>
</reference>
<comment type="caution">
    <text evidence="1">The sequence shown here is derived from an EMBL/GenBank/DDBJ whole genome shotgun (WGS) entry which is preliminary data.</text>
</comment>
<gene>
    <name evidence="1" type="ORF">GCM10022246_25760</name>
</gene>
<dbReference type="PROSITE" id="PS51257">
    <property type="entry name" value="PROKAR_LIPOPROTEIN"/>
    <property type="match status" value="1"/>
</dbReference>
<name>A0ABP7PWH7_9SPHI</name>
<proteinExistence type="predicted"/>